<gene>
    <name evidence="2" type="ORF">INT45_010194</name>
</gene>
<feature type="region of interest" description="Disordered" evidence="1">
    <location>
        <begin position="470"/>
        <end position="504"/>
    </location>
</feature>
<keyword evidence="3" id="KW-1185">Reference proteome</keyword>
<proteinExistence type="predicted"/>
<evidence type="ECO:0000313" key="3">
    <source>
        <dbReference type="Proteomes" id="UP000646827"/>
    </source>
</evidence>
<evidence type="ECO:0000256" key="1">
    <source>
        <dbReference type="SAM" id="MobiDB-lite"/>
    </source>
</evidence>
<dbReference type="OrthoDB" id="2205645at2759"/>
<reference evidence="2 3" key="1">
    <citation type="submission" date="2020-12" db="EMBL/GenBank/DDBJ databases">
        <title>Metabolic potential, ecology and presence of endohyphal bacteria is reflected in genomic diversity of Mucoromycotina.</title>
        <authorList>
            <person name="Muszewska A."/>
            <person name="Okrasinska A."/>
            <person name="Steczkiewicz K."/>
            <person name="Drgas O."/>
            <person name="Orlowska M."/>
            <person name="Perlinska-Lenart U."/>
            <person name="Aleksandrzak-Piekarczyk T."/>
            <person name="Szatraj K."/>
            <person name="Zielenkiewicz U."/>
            <person name="Pilsyk S."/>
            <person name="Malc E."/>
            <person name="Mieczkowski P."/>
            <person name="Kruszewska J.S."/>
            <person name="Biernat P."/>
            <person name="Pawlowska J."/>
        </authorList>
    </citation>
    <scope>NUCLEOTIDE SEQUENCE [LARGE SCALE GENOMIC DNA]</scope>
    <source>
        <strain evidence="2 3">CBS 142.35</strain>
    </source>
</reference>
<dbReference type="AlphaFoldDB" id="A0A8H7SCC0"/>
<feature type="region of interest" description="Disordered" evidence="1">
    <location>
        <begin position="92"/>
        <end position="127"/>
    </location>
</feature>
<comment type="caution">
    <text evidence="2">The sequence shown here is derived from an EMBL/GenBank/DDBJ whole genome shotgun (WGS) entry which is preliminary data.</text>
</comment>
<organism evidence="2 3">
    <name type="scientific">Circinella minor</name>
    <dbReference type="NCBI Taxonomy" id="1195481"/>
    <lineage>
        <taxon>Eukaryota</taxon>
        <taxon>Fungi</taxon>
        <taxon>Fungi incertae sedis</taxon>
        <taxon>Mucoromycota</taxon>
        <taxon>Mucoromycotina</taxon>
        <taxon>Mucoromycetes</taxon>
        <taxon>Mucorales</taxon>
        <taxon>Lichtheimiaceae</taxon>
        <taxon>Circinella</taxon>
    </lineage>
</organism>
<accession>A0A8H7SCC0</accession>
<dbReference type="EMBL" id="JAEPRB010000012">
    <property type="protein sequence ID" value="KAG2226915.1"/>
    <property type="molecule type" value="Genomic_DNA"/>
</dbReference>
<evidence type="ECO:0000313" key="2">
    <source>
        <dbReference type="EMBL" id="KAG2226915.1"/>
    </source>
</evidence>
<feature type="compositionally biased region" description="Low complexity" evidence="1">
    <location>
        <begin position="94"/>
        <end position="127"/>
    </location>
</feature>
<protein>
    <submittedName>
        <fullName evidence="2">Uncharacterized protein</fullName>
    </submittedName>
</protein>
<name>A0A8H7SCC0_9FUNG</name>
<dbReference type="Proteomes" id="UP000646827">
    <property type="component" value="Unassembled WGS sequence"/>
</dbReference>
<sequence length="504" mass="57458">MYFPHFQEIVDYLLVLKDKDIPITFQKFLHDKQDFVVEHTNSEECANIVHLWTSRFGAAAKAANVELKKEAMKKVDWASVLSRVLTKVTKDPSNIINNNNKNNKNISRSGSCGESSQKSSSTKSSCGKLTETDKQFVKNSYSNLHYPKWKLSTGKIVEDEMEKLAIKSEYEHLSHSIIMDPNDKISWSNYFTEAELDEIRDHYVPSLEPFPPELQKYIDQYQNIADLDQLIDISLLKSYHPKKQPDLHWISKTVRDVLDLYVYNYNFYNKTENDIVRRVWSFLETSFDATELEVTCGEKASRASSESKNDERSISGSDPLARHICGNKMDMIIANTTNEYGCGEAGLTGGTTSTKWINEYTIKVPKTLKDMAWRISKRAPSNSLKVVVAAYIINGMKKNEIENSLQMAVRVLDNPQGNVSRVLSLGPMDFPTSPADFYPLILPLITITWQIKKLLEKTSSSQIDSASVHIPTFKDPSKQPTISRSMPFKKSTKRKHIDSETYPH</sequence>